<dbReference type="RefSeq" id="WP_166125561.1">
    <property type="nucleotide sequence ID" value="NZ_JAANOQ010000002.1"/>
</dbReference>
<dbReference type="Proteomes" id="UP000605990">
    <property type="component" value="Unassembled WGS sequence"/>
</dbReference>
<evidence type="ECO:0000313" key="1">
    <source>
        <dbReference type="EMBL" id="MBC5835816.1"/>
    </source>
</evidence>
<sequence length="487" mass="53726">MENIDVNIEETNPQEIIEVYVDENAAQDAIDAAALAQQILELCQGIIENFTVVNTIFVDNSFTKVGQLFTGIAGTEWNINGINYLRPADQEITIPLCAAGMVRTDRVVLDTNNNFVLVQGVEVEENPVAESKPVNTLDYTFIPVTDASVGDPTPPTLGNLYQQKEFDKIQLYTGVAPGTNIVIPLNKEGRRVILLQGTIVNIKGLSTSLIYGDSTAENPHEGKIFTFINDTTNPIVFNHFEASEDIFYIFKSATNLVIPSKERIDFMMRSSTLEEHYKSWVDLSGKLDKVSTVDVEKVYLKNADGTQGMKPVSELVSKRVQIISDCSSWQLNQNLFFVTTDSANGVGWNSGNTLKSSQPGATSNAVSLLTNSGVVPIAISAYNSNLKKLVLEARFSYYRPNDRFLIGYYEKNTLSPIIHINPTVIYDNIVSYGETNDGTYLVVNINSNILIPENAMIVYAIASNDPAAAATVNKFYCLTTHIILEEI</sequence>
<comment type="caution">
    <text evidence="1">The sequence shown here is derived from an EMBL/GenBank/DDBJ whole genome shotgun (WGS) entry which is preliminary data.</text>
</comment>
<dbReference type="EMBL" id="JACRUN010000008">
    <property type="protein sequence ID" value="MBC5835816.1"/>
    <property type="molecule type" value="Genomic_DNA"/>
</dbReference>
<protein>
    <submittedName>
        <fullName evidence="1">Uncharacterized protein</fullName>
    </submittedName>
</protein>
<gene>
    <name evidence="1" type="ORF">H8R27_13045</name>
</gene>
<organism evidence="1 2">
    <name type="scientific">Flavobacterium bernardetii</name>
    <dbReference type="NCBI Taxonomy" id="2813823"/>
    <lineage>
        <taxon>Bacteria</taxon>
        <taxon>Pseudomonadati</taxon>
        <taxon>Bacteroidota</taxon>
        <taxon>Flavobacteriia</taxon>
        <taxon>Flavobacteriales</taxon>
        <taxon>Flavobacteriaceae</taxon>
        <taxon>Flavobacterium</taxon>
    </lineage>
</organism>
<reference evidence="1 2" key="1">
    <citation type="submission" date="2020-08" db="EMBL/GenBank/DDBJ databases">
        <title>Description of novel Flavobacterium F-408 isolate.</title>
        <authorList>
            <person name="Saticioglu I.B."/>
            <person name="Duman M."/>
            <person name="Altun S."/>
        </authorList>
    </citation>
    <scope>NUCLEOTIDE SEQUENCE [LARGE SCALE GENOMIC DNA]</scope>
    <source>
        <strain evidence="1 2">F-408</strain>
    </source>
</reference>
<proteinExistence type="predicted"/>
<name>A0ABR7J1A8_9FLAO</name>
<keyword evidence="2" id="KW-1185">Reference proteome</keyword>
<evidence type="ECO:0000313" key="2">
    <source>
        <dbReference type="Proteomes" id="UP000605990"/>
    </source>
</evidence>
<accession>A0ABR7J1A8</accession>